<proteinExistence type="predicted"/>
<evidence type="ECO:0000313" key="2">
    <source>
        <dbReference type="Proteomes" id="UP000886998"/>
    </source>
</evidence>
<gene>
    <name evidence="1" type="ORF">TNIN_249431</name>
</gene>
<keyword evidence="2" id="KW-1185">Reference proteome</keyword>
<evidence type="ECO:0000313" key="1">
    <source>
        <dbReference type="EMBL" id="GFY53168.1"/>
    </source>
</evidence>
<protein>
    <submittedName>
        <fullName evidence="1">Uncharacterized protein</fullName>
    </submittedName>
</protein>
<name>A0A8X6XG22_9ARAC</name>
<comment type="caution">
    <text evidence="1">The sequence shown here is derived from an EMBL/GenBank/DDBJ whole genome shotgun (WGS) entry which is preliminary data.</text>
</comment>
<dbReference type="AlphaFoldDB" id="A0A8X6XG22"/>
<sequence length="155" mass="17623">MRGLKDGAKEKEARPTFPDVRGQVEDIILGNRDAKLVYALLCPVKGLSVSECPDAHPRPSSEASVCRLKHQKRTKVERISDEQKGVKTILFYLYVPREIRGPMRGLKDGAAWCVFVQHFLMSVVRLKTLFWEIEVISCKTSLWSSQAHSPETERL</sequence>
<reference evidence="1" key="1">
    <citation type="submission" date="2020-08" db="EMBL/GenBank/DDBJ databases">
        <title>Multicomponent nature underlies the extraordinary mechanical properties of spider dragline silk.</title>
        <authorList>
            <person name="Kono N."/>
            <person name="Nakamura H."/>
            <person name="Mori M."/>
            <person name="Yoshida Y."/>
            <person name="Ohtoshi R."/>
            <person name="Malay A.D."/>
            <person name="Moran D.A.P."/>
            <person name="Tomita M."/>
            <person name="Numata K."/>
            <person name="Arakawa K."/>
        </authorList>
    </citation>
    <scope>NUCLEOTIDE SEQUENCE</scope>
</reference>
<accession>A0A8X6XG22</accession>
<dbReference type="EMBL" id="BMAV01009131">
    <property type="protein sequence ID" value="GFY53168.1"/>
    <property type="molecule type" value="Genomic_DNA"/>
</dbReference>
<organism evidence="1 2">
    <name type="scientific">Trichonephila inaurata madagascariensis</name>
    <dbReference type="NCBI Taxonomy" id="2747483"/>
    <lineage>
        <taxon>Eukaryota</taxon>
        <taxon>Metazoa</taxon>
        <taxon>Ecdysozoa</taxon>
        <taxon>Arthropoda</taxon>
        <taxon>Chelicerata</taxon>
        <taxon>Arachnida</taxon>
        <taxon>Araneae</taxon>
        <taxon>Araneomorphae</taxon>
        <taxon>Entelegynae</taxon>
        <taxon>Araneoidea</taxon>
        <taxon>Nephilidae</taxon>
        <taxon>Trichonephila</taxon>
        <taxon>Trichonephila inaurata</taxon>
    </lineage>
</organism>
<dbReference type="Proteomes" id="UP000886998">
    <property type="component" value="Unassembled WGS sequence"/>
</dbReference>